<dbReference type="InterPro" id="IPR008920">
    <property type="entry name" value="TF_FadR/GntR_C"/>
</dbReference>
<proteinExistence type="predicted"/>
<dbReference type="RefSeq" id="WP_114958445.1">
    <property type="nucleotide sequence ID" value="NZ_JBHSJF010000005.1"/>
</dbReference>
<evidence type="ECO:0000256" key="1">
    <source>
        <dbReference type="ARBA" id="ARBA00023015"/>
    </source>
</evidence>
<dbReference type="Gene3D" id="1.10.10.10">
    <property type="entry name" value="Winged helix-like DNA-binding domain superfamily/Winged helix DNA-binding domain"/>
    <property type="match status" value="1"/>
</dbReference>
<dbReference type="InterPro" id="IPR036390">
    <property type="entry name" value="WH_DNA-bd_sf"/>
</dbReference>
<accession>A0ABV9YZY0</accession>
<reference evidence="6" key="1">
    <citation type="journal article" date="2019" name="Int. J. Syst. Evol. Microbiol.">
        <title>The Global Catalogue of Microorganisms (GCM) 10K type strain sequencing project: providing services to taxonomists for standard genome sequencing and annotation.</title>
        <authorList>
            <consortium name="The Broad Institute Genomics Platform"/>
            <consortium name="The Broad Institute Genome Sequencing Center for Infectious Disease"/>
            <person name="Wu L."/>
            <person name="Ma J."/>
        </authorList>
    </citation>
    <scope>NUCLEOTIDE SEQUENCE [LARGE SCALE GENOMIC DNA]</scope>
    <source>
        <strain evidence="6">CGMCC 1.16444</strain>
    </source>
</reference>
<name>A0ABV9YZY0_9HYPH</name>
<protein>
    <submittedName>
        <fullName evidence="5">GntR family transcriptional regulator</fullName>
    </submittedName>
</protein>
<organism evidence="5 6">
    <name type="scientific">Flaviflagellibacter deserti</name>
    <dbReference type="NCBI Taxonomy" id="2267266"/>
    <lineage>
        <taxon>Bacteria</taxon>
        <taxon>Pseudomonadati</taxon>
        <taxon>Pseudomonadota</taxon>
        <taxon>Alphaproteobacteria</taxon>
        <taxon>Hyphomicrobiales</taxon>
        <taxon>Flaviflagellibacter</taxon>
    </lineage>
</organism>
<evidence type="ECO:0000256" key="3">
    <source>
        <dbReference type="ARBA" id="ARBA00023163"/>
    </source>
</evidence>
<evidence type="ECO:0000313" key="6">
    <source>
        <dbReference type="Proteomes" id="UP001595796"/>
    </source>
</evidence>
<dbReference type="InterPro" id="IPR011711">
    <property type="entry name" value="GntR_C"/>
</dbReference>
<evidence type="ECO:0000259" key="4">
    <source>
        <dbReference type="PROSITE" id="PS50949"/>
    </source>
</evidence>
<dbReference type="SUPFAM" id="SSF46785">
    <property type="entry name" value="Winged helix' DNA-binding domain"/>
    <property type="match status" value="1"/>
</dbReference>
<dbReference type="PROSITE" id="PS50949">
    <property type="entry name" value="HTH_GNTR"/>
    <property type="match status" value="1"/>
</dbReference>
<dbReference type="SMART" id="SM00895">
    <property type="entry name" value="FCD"/>
    <property type="match status" value="1"/>
</dbReference>
<dbReference type="Proteomes" id="UP001595796">
    <property type="component" value="Unassembled WGS sequence"/>
</dbReference>
<dbReference type="Pfam" id="PF07729">
    <property type="entry name" value="FCD"/>
    <property type="match status" value="1"/>
</dbReference>
<dbReference type="Pfam" id="PF00392">
    <property type="entry name" value="GntR"/>
    <property type="match status" value="1"/>
</dbReference>
<sequence length="230" mass="25664">MNYVRSVLPLDFQSVPPDERPKTRAELIKEELADAIARGAIAPGVALDEVGLARRFGVSRTPIREAIRQLEAIGFAEARPRRGAVVAHFTQDRLNEMFAVMAELEALCSHWSALSMPAAEKAALRSLHEDCGAMAQSGQLDGYMELNFAFHEAIYRGSQNSYLAELTLGVRQRLAPFRRAQFLGFDRLKLSVIEHGRVVEAIERGDGPGAAEEMRRHLRIVRESVDEVKR</sequence>
<dbReference type="EMBL" id="JBHSJF010000005">
    <property type="protein sequence ID" value="MFC5067401.1"/>
    <property type="molecule type" value="Genomic_DNA"/>
</dbReference>
<keyword evidence="6" id="KW-1185">Reference proteome</keyword>
<keyword evidence="1" id="KW-0805">Transcription regulation</keyword>
<keyword evidence="3" id="KW-0804">Transcription</keyword>
<comment type="caution">
    <text evidence="5">The sequence shown here is derived from an EMBL/GenBank/DDBJ whole genome shotgun (WGS) entry which is preliminary data.</text>
</comment>
<feature type="domain" description="HTH gntR-type" evidence="4">
    <location>
        <begin position="22"/>
        <end position="89"/>
    </location>
</feature>
<dbReference type="SUPFAM" id="SSF48008">
    <property type="entry name" value="GntR ligand-binding domain-like"/>
    <property type="match status" value="1"/>
</dbReference>
<gene>
    <name evidence="5" type="ORF">ACFPFW_05160</name>
</gene>
<dbReference type="CDD" id="cd07377">
    <property type="entry name" value="WHTH_GntR"/>
    <property type="match status" value="1"/>
</dbReference>
<evidence type="ECO:0000256" key="2">
    <source>
        <dbReference type="ARBA" id="ARBA00023125"/>
    </source>
</evidence>
<dbReference type="InterPro" id="IPR036388">
    <property type="entry name" value="WH-like_DNA-bd_sf"/>
</dbReference>
<dbReference type="Gene3D" id="1.20.120.530">
    <property type="entry name" value="GntR ligand-binding domain-like"/>
    <property type="match status" value="1"/>
</dbReference>
<keyword evidence="2" id="KW-0238">DNA-binding</keyword>
<dbReference type="PANTHER" id="PTHR43537:SF49">
    <property type="entry name" value="TRANSCRIPTIONAL REGULATORY PROTEIN"/>
    <property type="match status" value="1"/>
</dbReference>
<dbReference type="SMART" id="SM00345">
    <property type="entry name" value="HTH_GNTR"/>
    <property type="match status" value="1"/>
</dbReference>
<dbReference type="PANTHER" id="PTHR43537">
    <property type="entry name" value="TRANSCRIPTIONAL REGULATOR, GNTR FAMILY"/>
    <property type="match status" value="1"/>
</dbReference>
<dbReference type="InterPro" id="IPR000524">
    <property type="entry name" value="Tscrpt_reg_HTH_GntR"/>
</dbReference>
<evidence type="ECO:0000313" key="5">
    <source>
        <dbReference type="EMBL" id="MFC5067401.1"/>
    </source>
</evidence>